<evidence type="ECO:0000256" key="2">
    <source>
        <dbReference type="SAM" id="SignalP"/>
    </source>
</evidence>
<feature type="chain" id="PRO_5006058312" description="DUF2059 domain-containing protein" evidence="2">
    <location>
        <begin position="28"/>
        <end position="205"/>
    </location>
</feature>
<dbReference type="InterPro" id="IPR018637">
    <property type="entry name" value="DUF2059"/>
</dbReference>
<evidence type="ECO:0000313" key="4">
    <source>
        <dbReference type="EMBL" id="BAT31312.1"/>
    </source>
</evidence>
<sequence length="205" mass="21461">MRIKTIVPALSAIVFSGAIIAAAPVLAQDAAAPEGAAQAEQAEPAPEVSESQLQAARRAVAAIGATDEFDNILLNAATQTKSEFIPNNPDLQTEISDMVDEKALELAPRRAALETEVARVYAQLFSEAELNSISEFYASGAGQKLLELGPRAARESMGAANVWTNGILRDLRQASLEGLNEIYAANGGNPATGENAENPESGEGQ</sequence>
<organism evidence="4">
    <name type="scientific">Fulvimarina pelagi</name>
    <dbReference type="NCBI Taxonomy" id="217511"/>
    <lineage>
        <taxon>Bacteria</taxon>
        <taxon>Pseudomonadati</taxon>
        <taxon>Pseudomonadota</taxon>
        <taxon>Alphaproteobacteria</taxon>
        <taxon>Hyphomicrobiales</taxon>
        <taxon>Aurantimonadaceae</taxon>
        <taxon>Fulvimarina</taxon>
    </lineage>
</organism>
<protein>
    <recommendedName>
        <fullName evidence="3">DUF2059 domain-containing protein</fullName>
    </recommendedName>
</protein>
<proteinExistence type="predicted"/>
<reference evidence="4" key="1">
    <citation type="journal article" date="2015" name="Proc. Natl. Acad. Sci. U.S.A.">
        <title>Bacterial clade with the ribosomal RNA operon on a small plasmid rather than the chromosome.</title>
        <authorList>
            <person name="Anda M."/>
            <person name="Ohtsubo Y."/>
            <person name="Okubo T."/>
            <person name="Sugawara M."/>
            <person name="Nagata Y."/>
            <person name="Tsuda M."/>
            <person name="Minamisawa K."/>
            <person name="Mitsui H."/>
        </authorList>
    </citation>
    <scope>NUCLEOTIDE SEQUENCE</scope>
    <source>
        <strain evidence="4">DSM 15513</strain>
    </source>
</reference>
<keyword evidence="2" id="KW-0732">Signal</keyword>
<dbReference type="AlphaFoldDB" id="A0A0P0ZBE6"/>
<feature type="signal peptide" evidence="2">
    <location>
        <begin position="1"/>
        <end position="27"/>
    </location>
</feature>
<name>A0A0P0ZBE6_9HYPH</name>
<dbReference type="RefSeq" id="WP_007065857.1">
    <property type="nucleotide sequence ID" value="NZ_BBWO01000005.1"/>
</dbReference>
<dbReference type="Pfam" id="PF09832">
    <property type="entry name" value="DUF2059"/>
    <property type="match status" value="1"/>
</dbReference>
<feature type="region of interest" description="Disordered" evidence="1">
    <location>
        <begin position="185"/>
        <end position="205"/>
    </location>
</feature>
<evidence type="ECO:0000256" key="1">
    <source>
        <dbReference type="SAM" id="MobiDB-lite"/>
    </source>
</evidence>
<feature type="domain" description="DUF2059" evidence="3">
    <location>
        <begin position="112"/>
        <end position="169"/>
    </location>
</feature>
<accession>A0A0P0ZBE6</accession>
<evidence type="ECO:0000259" key="3">
    <source>
        <dbReference type="Pfam" id="PF09832"/>
    </source>
</evidence>
<dbReference type="EMBL" id="LC066397">
    <property type="protein sequence ID" value="BAT31312.1"/>
    <property type="molecule type" value="Genomic_DNA"/>
</dbReference>